<feature type="coiled-coil region" evidence="1">
    <location>
        <begin position="240"/>
        <end position="267"/>
    </location>
</feature>
<gene>
    <name evidence="3" type="ORF">TST_0935</name>
</gene>
<dbReference type="SMART" id="SM00849">
    <property type="entry name" value="Lactamase_B"/>
    <property type="match status" value="1"/>
</dbReference>
<evidence type="ECO:0000259" key="2">
    <source>
        <dbReference type="SMART" id="SM00849"/>
    </source>
</evidence>
<dbReference type="SUPFAM" id="SSF56281">
    <property type="entry name" value="Metallo-hydrolase/oxidoreductase"/>
    <property type="match status" value="1"/>
</dbReference>
<keyword evidence="1" id="KW-0175">Coiled coil</keyword>
<reference evidence="4" key="1">
    <citation type="journal article" date="2018" name="Science">
        <title>A primordial and reversible TCA cycle in a facultatively chemolithoautotrophic thermophile.</title>
        <authorList>
            <person name="Nunoura T."/>
            <person name="Chikaraishi Y."/>
            <person name="Izaki R."/>
            <person name="Suwa T."/>
            <person name="Sato T."/>
            <person name="Harada T."/>
            <person name="Mori K."/>
            <person name="Kato Y."/>
            <person name="Miyazaki M."/>
            <person name="Shimamura S."/>
            <person name="Yanagawa K."/>
            <person name="Shuto A."/>
            <person name="Ohkouchi N."/>
            <person name="Fujita N."/>
            <person name="Takaki Y."/>
            <person name="Atomi H."/>
            <person name="Takai K."/>
        </authorList>
    </citation>
    <scope>NUCLEOTIDE SEQUENCE [LARGE SCALE GENOMIC DNA]</scope>
    <source>
        <strain evidence="4">DSM 17441 / JCM 13301 / NBRC 103674 / ABI70S6</strain>
    </source>
</reference>
<protein>
    <submittedName>
        <fullName evidence="3">Beta-lactamase domain protein</fullName>
    </submittedName>
</protein>
<dbReference type="Pfam" id="PF00753">
    <property type="entry name" value="Lactamase_B"/>
    <property type="match status" value="1"/>
</dbReference>
<dbReference type="Gene3D" id="3.60.15.10">
    <property type="entry name" value="Ribonuclease Z/Hydroxyacylglutathione hydrolase-like"/>
    <property type="match status" value="1"/>
</dbReference>
<sequence>MYRMFGNYKALIKRFPIPTPYPIGDVYCYLIKDDPITLIDVGVDTPEARQAWERYLKEENLQFSDIKRIVLTHGHSDHYGLAVWMCEKSNAKLFVHPLDWPKVMDRKGFYERLLPYMEEYGIPQSYFETFIKILLWEKNFCKDIPEDLLNPLSEKDTLEFEHFSLEVIHVPGHSLGHIVLFKDGWALSGDFIFQKFTPIPVIEVDKEGNRIKTMLLYMESLEKMKKKGLRTYWPSHREFEGDYQQALDALKERMKRKEELILECIKNQGKCTAFDVLKCLYPDHKPSEVYVLSSEVLGRLDFLEHKGLVKCQKESGHYYYSLP</sequence>
<dbReference type="InterPro" id="IPR050662">
    <property type="entry name" value="Sec-metab_biosynth-thioest"/>
</dbReference>
<dbReference type="PANTHER" id="PTHR23131:SF4">
    <property type="entry name" value="METALLO-BETA-LACTAMASE SUPERFAMILY POTEIN"/>
    <property type="match status" value="1"/>
</dbReference>
<accession>A0A0S3QTV1</accession>
<dbReference type="AlphaFoldDB" id="A0A0S3QTV1"/>
<feature type="domain" description="Metallo-beta-lactamase" evidence="2">
    <location>
        <begin position="25"/>
        <end position="236"/>
    </location>
</feature>
<dbReference type="KEGG" id="ttk:TST_0935"/>
<dbReference type="STRING" id="1298851.TST_0935"/>
<dbReference type="InterPro" id="IPR036866">
    <property type="entry name" value="RibonucZ/Hydroxyglut_hydro"/>
</dbReference>
<proteinExistence type="predicted"/>
<name>A0A0S3QTV1_THET7</name>
<evidence type="ECO:0000313" key="3">
    <source>
        <dbReference type="EMBL" id="BAT71735.1"/>
    </source>
</evidence>
<dbReference type="PANTHER" id="PTHR23131">
    <property type="entry name" value="ENDORIBONUCLEASE LACTB2"/>
    <property type="match status" value="1"/>
</dbReference>
<dbReference type="Proteomes" id="UP000063234">
    <property type="component" value="Chromosome"/>
</dbReference>
<evidence type="ECO:0000313" key="4">
    <source>
        <dbReference type="Proteomes" id="UP000063234"/>
    </source>
</evidence>
<dbReference type="EMBL" id="AP013035">
    <property type="protein sequence ID" value="BAT71735.1"/>
    <property type="molecule type" value="Genomic_DNA"/>
</dbReference>
<evidence type="ECO:0000256" key="1">
    <source>
        <dbReference type="SAM" id="Coils"/>
    </source>
</evidence>
<dbReference type="InterPro" id="IPR001279">
    <property type="entry name" value="Metallo-B-lactamas"/>
</dbReference>
<organism evidence="3 4">
    <name type="scientific">Thermosulfidibacter takaii (strain DSM 17441 / JCM 13301 / NBRC 103674 / ABI70S6)</name>
    <dbReference type="NCBI Taxonomy" id="1298851"/>
    <lineage>
        <taxon>Bacteria</taxon>
        <taxon>Pseudomonadati</taxon>
        <taxon>Thermosulfidibacterota</taxon>
        <taxon>Thermosulfidibacteria</taxon>
        <taxon>Thermosulfidibacterales</taxon>
        <taxon>Thermosulfidibacteraceae</taxon>
    </lineage>
</organism>
<keyword evidence="4" id="KW-1185">Reference proteome</keyword>